<sequence>MRTRHRPTRSSAPQVTASRIPHPAGQDAGVPRDALVRQDDLPPARGHRPQRGGEQGEPEQQWRQDEGDQHDVQAGQAQQHADGGDQEAPDERRDRAVGPGPVPRAR</sequence>
<dbReference type="RefSeq" id="WP_184981121.1">
    <property type="nucleotide sequence ID" value="NZ_JACHNE010000001.1"/>
</dbReference>
<comment type="caution">
    <text evidence="2">The sequence shown here is derived from an EMBL/GenBank/DDBJ whole genome shotgun (WGS) entry which is preliminary data.</text>
</comment>
<keyword evidence="3" id="KW-1185">Reference proteome</keyword>
<evidence type="ECO:0000313" key="3">
    <source>
        <dbReference type="Proteomes" id="UP000590647"/>
    </source>
</evidence>
<reference evidence="2 3" key="1">
    <citation type="submission" date="2020-08" db="EMBL/GenBank/DDBJ databases">
        <title>Sequencing the genomes of 1000 actinobacteria strains.</title>
        <authorList>
            <person name="Klenk H.-P."/>
        </authorList>
    </citation>
    <scope>NUCLEOTIDE SEQUENCE [LARGE SCALE GENOMIC DNA]</scope>
    <source>
        <strain evidence="2 3">DSM 40084</strain>
    </source>
</reference>
<feature type="region of interest" description="Disordered" evidence="1">
    <location>
        <begin position="1"/>
        <end position="106"/>
    </location>
</feature>
<name>A0A7W9H0C9_9ACTN</name>
<evidence type="ECO:0000313" key="2">
    <source>
        <dbReference type="EMBL" id="MBB5793096.1"/>
    </source>
</evidence>
<proteinExistence type="predicted"/>
<protein>
    <submittedName>
        <fullName evidence="2">Uncharacterized protein</fullName>
    </submittedName>
</protein>
<feature type="compositionally biased region" description="Low complexity" evidence="1">
    <location>
        <begin position="72"/>
        <end position="81"/>
    </location>
</feature>
<dbReference type="AlphaFoldDB" id="A0A7W9H0C9"/>
<gene>
    <name evidence="2" type="ORF">HDA41_001060</name>
</gene>
<organism evidence="2 3">
    <name type="scientific">Streptomyces caelestis</name>
    <dbReference type="NCBI Taxonomy" id="36816"/>
    <lineage>
        <taxon>Bacteria</taxon>
        <taxon>Bacillati</taxon>
        <taxon>Actinomycetota</taxon>
        <taxon>Actinomycetes</taxon>
        <taxon>Kitasatosporales</taxon>
        <taxon>Streptomycetaceae</taxon>
        <taxon>Streptomyces</taxon>
    </lineage>
</organism>
<accession>A0A7W9H0C9</accession>
<evidence type="ECO:0000256" key="1">
    <source>
        <dbReference type="SAM" id="MobiDB-lite"/>
    </source>
</evidence>
<dbReference type="Proteomes" id="UP000590647">
    <property type="component" value="Unassembled WGS sequence"/>
</dbReference>
<feature type="compositionally biased region" description="Basic and acidic residues" evidence="1">
    <location>
        <begin position="60"/>
        <end position="71"/>
    </location>
</feature>
<dbReference type="EMBL" id="JACHNE010000001">
    <property type="protein sequence ID" value="MBB5793096.1"/>
    <property type="molecule type" value="Genomic_DNA"/>
</dbReference>